<evidence type="ECO:0000313" key="2">
    <source>
        <dbReference type="Proteomes" id="UP001162881"/>
    </source>
</evidence>
<keyword evidence="2" id="KW-1185">Reference proteome</keyword>
<comment type="caution">
    <text evidence="1">The sequence shown here is derived from an EMBL/GenBank/DDBJ whole genome shotgun (WGS) entry which is preliminary data.</text>
</comment>
<accession>A0ABT0BIF8</accession>
<proteinExistence type="predicted"/>
<protein>
    <recommendedName>
        <fullName evidence="3">YkgJ family cysteine cluster protein</fullName>
    </recommendedName>
</protein>
<organism evidence="1 2">
    <name type="scientific">Novosphingobium organovorum</name>
    <dbReference type="NCBI Taxonomy" id="2930092"/>
    <lineage>
        <taxon>Bacteria</taxon>
        <taxon>Pseudomonadati</taxon>
        <taxon>Pseudomonadota</taxon>
        <taxon>Alphaproteobacteria</taxon>
        <taxon>Sphingomonadales</taxon>
        <taxon>Sphingomonadaceae</taxon>
        <taxon>Novosphingobium</taxon>
    </lineage>
</organism>
<evidence type="ECO:0000313" key="1">
    <source>
        <dbReference type="EMBL" id="MCJ2184837.1"/>
    </source>
</evidence>
<name>A0ABT0BIF8_9SPHN</name>
<sequence length="248" mass="26306">MVSEPIEFFQQMRAGFGQILAAPGADAQAMSTALAGRAFGWFESNVDEQTRGLPPLACTKGCPTCCALRVTATAPEIFAMADYVRKVDATPQGARLALASRIRETNAQTSGQSETRRLASGTPCPILVEGVCVLHPVRTLACRGLAAYAQAECKAAARGEDTTVALSEPHLRLRALVQHALQAALRDKGLAWGLYELNQGLALALAEPQRMDAWLAGEDSLAPASAERPADPRRMALVQVLDAMPAPA</sequence>
<evidence type="ECO:0008006" key="3">
    <source>
        <dbReference type="Google" id="ProtNLM"/>
    </source>
</evidence>
<dbReference type="EMBL" id="JALHLF010000156">
    <property type="protein sequence ID" value="MCJ2184837.1"/>
    <property type="molecule type" value="Genomic_DNA"/>
</dbReference>
<dbReference type="RefSeq" id="WP_244024043.1">
    <property type="nucleotide sequence ID" value="NZ_JALHLF010000156.1"/>
</dbReference>
<reference evidence="1" key="1">
    <citation type="submission" date="2022-03" db="EMBL/GenBank/DDBJ databases">
        <title>Identification of a novel bacterium isolated from mangrove sediments.</title>
        <authorList>
            <person name="Pan X."/>
        </authorList>
    </citation>
    <scope>NUCLEOTIDE SEQUENCE</scope>
    <source>
        <strain evidence="1">B1949</strain>
    </source>
</reference>
<dbReference type="Proteomes" id="UP001162881">
    <property type="component" value="Unassembled WGS sequence"/>
</dbReference>
<gene>
    <name evidence="1" type="ORF">MTR62_19395</name>
</gene>